<reference evidence="3" key="1">
    <citation type="submission" date="2014-03" db="EMBL/GenBank/DDBJ databases">
        <authorList>
            <person name="Urmite Genomes U."/>
        </authorList>
    </citation>
    <scope>NUCLEOTIDE SEQUENCE [LARGE SCALE GENOMIC DNA]</scope>
    <source>
        <strain evidence="3">HD-03</strain>
    </source>
</reference>
<dbReference type="GO" id="GO:0015813">
    <property type="term" value="P:L-glutamate transmembrane transport"/>
    <property type="evidence" value="ECO:0007669"/>
    <property type="project" value="InterPro"/>
</dbReference>
<reference evidence="2 3" key="2">
    <citation type="submission" date="2014-05" db="EMBL/GenBank/DDBJ databases">
        <title>Draft genome sequence of Halobacillus karajensis HK-03.</title>
        <authorList>
            <person name="Khelaifia S."/>
            <person name="Croce O."/>
            <person name="Lagier J.C."/>
            <person name="Raoult D."/>
        </authorList>
    </citation>
    <scope>NUCLEOTIDE SEQUENCE [LARGE SCALE GENOMIC DNA]</scope>
    <source>
        <strain evidence="2 3">HD-03</strain>
    </source>
</reference>
<keyword evidence="1" id="KW-1133">Transmembrane helix</keyword>
<keyword evidence="1" id="KW-0472">Membrane</keyword>
<feature type="transmembrane region" description="Helical" evidence="1">
    <location>
        <begin position="33"/>
        <end position="53"/>
    </location>
</feature>
<dbReference type="PANTHER" id="PTHR36178">
    <property type="entry name" value="SLR0625 PROTEIN"/>
    <property type="match status" value="1"/>
</dbReference>
<feature type="transmembrane region" description="Helical" evidence="1">
    <location>
        <begin position="176"/>
        <end position="196"/>
    </location>
</feature>
<dbReference type="AlphaFoldDB" id="A0A059NX76"/>
<dbReference type="Proteomes" id="UP000028868">
    <property type="component" value="Unassembled WGS sequence"/>
</dbReference>
<feature type="transmembrane region" description="Helical" evidence="1">
    <location>
        <begin position="343"/>
        <end position="362"/>
    </location>
</feature>
<feature type="transmembrane region" description="Helical" evidence="1">
    <location>
        <begin position="113"/>
        <end position="137"/>
    </location>
</feature>
<dbReference type="InterPro" id="IPR004445">
    <property type="entry name" value="GltS"/>
</dbReference>
<keyword evidence="1" id="KW-0812">Transmembrane</keyword>
<gene>
    <name evidence="2" type="ORF">BN983_01596</name>
</gene>
<feature type="transmembrane region" description="Helical" evidence="1">
    <location>
        <begin position="412"/>
        <end position="431"/>
    </location>
</feature>
<accession>A0A059NX76</accession>
<feature type="transmembrane region" description="Helical" evidence="1">
    <location>
        <begin position="6"/>
        <end position="26"/>
    </location>
</feature>
<dbReference type="GO" id="GO:0015501">
    <property type="term" value="F:glutamate:sodium symporter activity"/>
    <property type="evidence" value="ECO:0007669"/>
    <property type="project" value="InterPro"/>
</dbReference>
<sequence>MTPNEIGFALLYIGVFLLIGKIIRVNWSLLQNLFLPSSIIGGFIALLLGPQVLGKFMPEDNFFSNGIMTDSIMEVWSALPGLMINVVFAALFLGSTIPRLKDIWTYAGPQLALGWSVGWGQYVVGIGLAVLVLVPFFDLPAMSGALIEVAFEGGHGTAAGMASTFEELGFTESFDLAIGLATIGVLSGVIFGIILINWGVRNKKTKVIEDVEDFSNLRKRGVMEYQNREPAGKMTLRPESIEPLSFHLAIVMIAILLGWLLLQGLISLETITIGSDFMGYIPLFPLAMIGGIILQVFFSKKDKYNLVDRRMINRIQGLALDVLILTAIASVSLDVIGEYLVPFLILASAGIAWNLFGFLVLAPRFIPQYWFERGIGDFGQSMGVTATGLLLMRVVDPDNESPAFEAFGYKQLFYEPFLGGGFVTALSVPFIAQFGPWPTLIIALAMTALGIFFGLFYFGKNKAT</sequence>
<name>A0A059NX76_9BACI</name>
<dbReference type="Pfam" id="PF03616">
    <property type="entry name" value="Glt_symporter"/>
    <property type="match status" value="1"/>
</dbReference>
<dbReference type="GO" id="GO:0016020">
    <property type="term" value="C:membrane"/>
    <property type="evidence" value="ECO:0007669"/>
    <property type="project" value="InterPro"/>
</dbReference>
<protein>
    <submittedName>
        <fullName evidence="2">Sodium/glutamate symporter</fullName>
    </submittedName>
</protein>
<organism evidence="2 3">
    <name type="scientific">Halobacillus karajensis</name>
    <dbReference type="NCBI Taxonomy" id="195088"/>
    <lineage>
        <taxon>Bacteria</taxon>
        <taxon>Bacillati</taxon>
        <taxon>Bacillota</taxon>
        <taxon>Bacilli</taxon>
        <taxon>Bacillales</taxon>
        <taxon>Bacillaceae</taxon>
        <taxon>Halobacillus</taxon>
    </lineage>
</organism>
<evidence type="ECO:0000313" key="2">
    <source>
        <dbReference type="EMBL" id="CDQ23370.1"/>
    </source>
</evidence>
<feature type="transmembrane region" description="Helical" evidence="1">
    <location>
        <begin position="277"/>
        <end position="298"/>
    </location>
</feature>
<dbReference type="PANTHER" id="PTHR36178:SF1">
    <property type="entry name" value="SODIUM_GLUTAMATE SYMPORTER"/>
    <property type="match status" value="1"/>
</dbReference>
<evidence type="ECO:0000313" key="3">
    <source>
        <dbReference type="Proteomes" id="UP000028868"/>
    </source>
</evidence>
<dbReference type="EMBL" id="CCDI010000001">
    <property type="protein sequence ID" value="CDQ23370.1"/>
    <property type="molecule type" value="Genomic_DNA"/>
</dbReference>
<comment type="caution">
    <text evidence="2">The sequence shown here is derived from an EMBL/GenBank/DDBJ whole genome shotgun (WGS) entry which is preliminary data.</text>
</comment>
<feature type="transmembrane region" description="Helical" evidence="1">
    <location>
        <begin position="73"/>
        <end position="93"/>
    </location>
</feature>
<dbReference type="RefSeq" id="WP_035507109.1">
    <property type="nucleotide sequence ID" value="NZ_CCDH010000001.1"/>
</dbReference>
<feature type="transmembrane region" description="Helical" evidence="1">
    <location>
        <begin position="318"/>
        <end position="337"/>
    </location>
</feature>
<keyword evidence="3" id="KW-1185">Reference proteome</keyword>
<feature type="transmembrane region" description="Helical" evidence="1">
    <location>
        <begin position="437"/>
        <end position="458"/>
    </location>
</feature>
<feature type="transmembrane region" description="Helical" evidence="1">
    <location>
        <begin position="244"/>
        <end position="265"/>
    </location>
</feature>
<proteinExistence type="predicted"/>
<evidence type="ECO:0000256" key="1">
    <source>
        <dbReference type="SAM" id="Phobius"/>
    </source>
</evidence>